<dbReference type="AlphaFoldDB" id="M6WA63"/>
<comment type="caution">
    <text evidence="1">The sequence shown here is derived from an EMBL/GenBank/DDBJ whole genome shotgun (WGS) entry which is preliminary data.</text>
</comment>
<organism evidence="1 2">
    <name type="scientific">Leptospira santarosai str. CBC1416</name>
    <dbReference type="NCBI Taxonomy" id="1193059"/>
    <lineage>
        <taxon>Bacteria</taxon>
        <taxon>Pseudomonadati</taxon>
        <taxon>Spirochaetota</taxon>
        <taxon>Spirochaetia</taxon>
        <taxon>Leptospirales</taxon>
        <taxon>Leptospiraceae</taxon>
        <taxon>Leptospira</taxon>
    </lineage>
</organism>
<accession>M6WA63</accession>
<protein>
    <submittedName>
        <fullName evidence="1">Uncharacterized protein</fullName>
    </submittedName>
</protein>
<reference evidence="1 2" key="1">
    <citation type="submission" date="2013-01" db="EMBL/GenBank/DDBJ databases">
        <authorList>
            <person name="Harkins D.M."/>
            <person name="Durkin A.S."/>
            <person name="Brinkac L.M."/>
            <person name="Haft D.H."/>
            <person name="Selengut J.D."/>
            <person name="Sanka R."/>
            <person name="DePew J."/>
            <person name="Purushe J."/>
            <person name="Matthias M.A."/>
            <person name="Vinetz J.M."/>
            <person name="Sutton G.G."/>
            <person name="Nierman W.C."/>
            <person name="Fouts D.E."/>
        </authorList>
    </citation>
    <scope>NUCLEOTIDE SEQUENCE [LARGE SCALE GENOMIC DNA]</scope>
    <source>
        <strain evidence="1 2">CBC1416</strain>
    </source>
</reference>
<evidence type="ECO:0000313" key="1">
    <source>
        <dbReference type="EMBL" id="EMO58678.1"/>
    </source>
</evidence>
<sequence>MALLLLSKSIGARSGFCGNQSKNKNLGEILPTHFEVT</sequence>
<dbReference type="EMBL" id="AKWE02000069">
    <property type="protein sequence ID" value="EMO58678.1"/>
    <property type="molecule type" value="Genomic_DNA"/>
</dbReference>
<evidence type="ECO:0000313" key="2">
    <source>
        <dbReference type="Proteomes" id="UP000012149"/>
    </source>
</evidence>
<name>M6WA63_9LEPT</name>
<dbReference type="Proteomes" id="UP000012149">
    <property type="component" value="Unassembled WGS sequence"/>
</dbReference>
<proteinExistence type="predicted"/>
<gene>
    <name evidence="1" type="ORF">LEP1GSC161_4090</name>
</gene>